<evidence type="ECO:0000256" key="1">
    <source>
        <dbReference type="ARBA" id="ARBA00022980"/>
    </source>
</evidence>
<keyword evidence="2" id="KW-0687">Ribonucleoprotein</keyword>
<evidence type="ECO:0000313" key="3">
    <source>
        <dbReference type="EMBL" id="KAL5105069.1"/>
    </source>
</evidence>
<sequence length="173" mass="19656">MTICVRVFSFKTPMSSVIWLFLSSSRRHIFTSTHLLKKEIRRTEEGNVVTYEGVLCKSERLGHLFDMTGLGDPRITDPIIRLGLKLRHTDVLILTQFLRPDGTILPREVSGLTKGSQLHIEMLIERAQNAGLLPISIDASGKHMYKERGPHVKNVYYDSDITGLPKFSKIIPR</sequence>
<dbReference type="PANTHER" id="PTHR13479">
    <property type="entry name" value="30S RIBOSOMAL PROTEIN S18"/>
    <property type="match status" value="1"/>
</dbReference>
<dbReference type="InterPro" id="IPR001648">
    <property type="entry name" value="Ribosomal_bS18"/>
</dbReference>
<reference evidence="3 4" key="1">
    <citation type="journal article" date="2022" name="Front. Cell. Infect. Microbiol.">
        <title>The Genomes of Two Strains of Taenia crassiceps the Animal Model for the Study of Human Cysticercosis.</title>
        <authorList>
            <person name="Bobes R.J."/>
            <person name="Estrada K."/>
            <person name="Rios-Valencia D.G."/>
            <person name="Calderon-Gallegos A."/>
            <person name="de la Torre P."/>
            <person name="Carrero J.C."/>
            <person name="Sanchez-Flores A."/>
            <person name="Laclette J.P."/>
        </authorList>
    </citation>
    <scope>NUCLEOTIDE SEQUENCE [LARGE SCALE GENOMIC DNA]</scope>
    <source>
        <strain evidence="3">WFUcys</strain>
    </source>
</reference>
<keyword evidence="1 3" id="KW-0689">Ribosomal protein</keyword>
<dbReference type="InterPro" id="IPR036870">
    <property type="entry name" value="Ribosomal_bS18_sf"/>
</dbReference>
<dbReference type="Proteomes" id="UP001651158">
    <property type="component" value="Unassembled WGS sequence"/>
</dbReference>
<dbReference type="PANTHER" id="PTHR13479:SF66">
    <property type="entry name" value="LARGE RIBOSOMAL SUBUNIT PROTEIN ML66"/>
    <property type="match status" value="1"/>
</dbReference>
<accession>A0ABR4Q6C5</accession>
<evidence type="ECO:0000313" key="4">
    <source>
        <dbReference type="Proteomes" id="UP001651158"/>
    </source>
</evidence>
<dbReference type="Pfam" id="PF01084">
    <property type="entry name" value="Ribosomal_S18"/>
    <property type="match status" value="1"/>
</dbReference>
<comment type="caution">
    <text evidence="3">The sequence shown here is derived from an EMBL/GenBank/DDBJ whole genome shotgun (WGS) entry which is preliminary data.</text>
</comment>
<protein>
    <submittedName>
        <fullName evidence="3">39S ribosomal protein S18a mitochondrial</fullName>
    </submittedName>
</protein>
<organism evidence="3 4">
    <name type="scientific">Taenia crassiceps</name>
    <dbReference type="NCBI Taxonomy" id="6207"/>
    <lineage>
        <taxon>Eukaryota</taxon>
        <taxon>Metazoa</taxon>
        <taxon>Spiralia</taxon>
        <taxon>Lophotrochozoa</taxon>
        <taxon>Platyhelminthes</taxon>
        <taxon>Cestoda</taxon>
        <taxon>Eucestoda</taxon>
        <taxon>Cyclophyllidea</taxon>
        <taxon>Taeniidae</taxon>
        <taxon>Taenia</taxon>
    </lineage>
</organism>
<dbReference type="Gene3D" id="4.10.640.10">
    <property type="entry name" value="Ribosomal protein S18"/>
    <property type="match status" value="1"/>
</dbReference>
<dbReference type="EMBL" id="JAKROA010000009">
    <property type="protein sequence ID" value="KAL5105069.1"/>
    <property type="molecule type" value="Genomic_DNA"/>
</dbReference>
<dbReference type="GO" id="GO:0005840">
    <property type="term" value="C:ribosome"/>
    <property type="evidence" value="ECO:0007669"/>
    <property type="project" value="UniProtKB-KW"/>
</dbReference>
<evidence type="ECO:0000256" key="2">
    <source>
        <dbReference type="ARBA" id="ARBA00023274"/>
    </source>
</evidence>
<gene>
    <name evidence="3" type="ORF">TcWFU_000215</name>
</gene>
<keyword evidence="4" id="KW-1185">Reference proteome</keyword>
<dbReference type="SUPFAM" id="SSF46911">
    <property type="entry name" value="Ribosomal protein S18"/>
    <property type="match status" value="1"/>
</dbReference>
<proteinExistence type="predicted"/>
<name>A0ABR4Q6C5_9CEST</name>